<evidence type="ECO:0000256" key="1">
    <source>
        <dbReference type="ARBA" id="ARBA00022723"/>
    </source>
</evidence>
<proteinExistence type="predicted"/>
<dbReference type="InterPro" id="IPR003656">
    <property type="entry name" value="Znf_BED"/>
</dbReference>
<accession>A0AA88VCX2</accession>
<dbReference type="EMBL" id="JAVXUP010001990">
    <property type="protein sequence ID" value="KAK3006446.1"/>
    <property type="molecule type" value="Genomic_DNA"/>
</dbReference>
<name>A0AA88VCX2_9ASTE</name>
<dbReference type="GO" id="GO:0003677">
    <property type="term" value="F:DNA binding"/>
    <property type="evidence" value="ECO:0007669"/>
    <property type="project" value="InterPro"/>
</dbReference>
<evidence type="ECO:0000313" key="7">
    <source>
        <dbReference type="Proteomes" id="UP001188597"/>
    </source>
</evidence>
<feature type="domain" description="BED-type" evidence="5">
    <location>
        <begin position="14"/>
        <end position="71"/>
    </location>
</feature>
<evidence type="ECO:0000259" key="5">
    <source>
        <dbReference type="PROSITE" id="PS50808"/>
    </source>
</evidence>
<dbReference type="Proteomes" id="UP001188597">
    <property type="component" value="Unassembled WGS sequence"/>
</dbReference>
<comment type="caution">
    <text evidence="6">The sequence shown here is derived from an EMBL/GenBank/DDBJ whole genome shotgun (WGS) entry which is preliminary data.</text>
</comment>
<sequence length="314" mass="35245">MTDNSSSVASAPARSDDPAWAHGKVVAGKRNNTICIHCNKHLKGGGITRLKMHLAGVTGQVEACKKAPHDVRWQMKQLLEGYQKEKARKEKLNVDIGYGDCVDVDDDSEDVAVSADSVGSQPSIKSAMATKEMVDNVKLAVARWWYDANVPFNGAHSKDFWLQCQHVVKLSEPLVRVLHLTDSDEKPSMGYLYEAIDKAKETIKLNLKNRLSLYMPVLRVIDARAIGRTKEALDSVSLDNIDVLADWVSEEESVITQEDLDNDGGWDVLQPKPDAVNLEDEEVHYEDEEDALHGIPSQYDWEFRGERDPYHYIE</sequence>
<dbReference type="Pfam" id="PF02892">
    <property type="entry name" value="zf-BED"/>
    <property type="match status" value="1"/>
</dbReference>
<dbReference type="PANTHER" id="PTHR46951:SF2">
    <property type="entry name" value="BED-TYPE DOMAIN-CONTAINING PROTEIN"/>
    <property type="match status" value="1"/>
</dbReference>
<dbReference type="PROSITE" id="PS50808">
    <property type="entry name" value="ZF_BED"/>
    <property type="match status" value="1"/>
</dbReference>
<evidence type="ECO:0000256" key="3">
    <source>
        <dbReference type="ARBA" id="ARBA00022833"/>
    </source>
</evidence>
<keyword evidence="3" id="KW-0862">Zinc</keyword>
<keyword evidence="1" id="KW-0479">Metal-binding</keyword>
<gene>
    <name evidence="6" type="ORF">RJ639_015956</name>
</gene>
<evidence type="ECO:0000313" key="6">
    <source>
        <dbReference type="EMBL" id="KAK3006446.1"/>
    </source>
</evidence>
<keyword evidence="2 4" id="KW-0863">Zinc-finger</keyword>
<dbReference type="PANTHER" id="PTHR46951">
    <property type="entry name" value="BED-TYPE DOMAIN-CONTAINING PROTEIN"/>
    <property type="match status" value="1"/>
</dbReference>
<organism evidence="6 7">
    <name type="scientific">Escallonia herrerae</name>
    <dbReference type="NCBI Taxonomy" id="1293975"/>
    <lineage>
        <taxon>Eukaryota</taxon>
        <taxon>Viridiplantae</taxon>
        <taxon>Streptophyta</taxon>
        <taxon>Embryophyta</taxon>
        <taxon>Tracheophyta</taxon>
        <taxon>Spermatophyta</taxon>
        <taxon>Magnoliopsida</taxon>
        <taxon>eudicotyledons</taxon>
        <taxon>Gunneridae</taxon>
        <taxon>Pentapetalae</taxon>
        <taxon>asterids</taxon>
        <taxon>campanulids</taxon>
        <taxon>Escalloniales</taxon>
        <taxon>Escalloniaceae</taxon>
        <taxon>Escallonia</taxon>
    </lineage>
</organism>
<keyword evidence="7" id="KW-1185">Reference proteome</keyword>
<dbReference type="GO" id="GO:0008270">
    <property type="term" value="F:zinc ion binding"/>
    <property type="evidence" value="ECO:0007669"/>
    <property type="project" value="UniProtKB-KW"/>
</dbReference>
<evidence type="ECO:0000256" key="2">
    <source>
        <dbReference type="ARBA" id="ARBA00022771"/>
    </source>
</evidence>
<dbReference type="AlphaFoldDB" id="A0AA88VCX2"/>
<evidence type="ECO:0000256" key="4">
    <source>
        <dbReference type="PROSITE-ProRule" id="PRU00027"/>
    </source>
</evidence>
<reference evidence="6" key="1">
    <citation type="submission" date="2022-12" db="EMBL/GenBank/DDBJ databases">
        <title>Draft genome assemblies for two species of Escallonia (Escalloniales).</title>
        <authorList>
            <person name="Chanderbali A."/>
            <person name="Dervinis C."/>
            <person name="Anghel I."/>
            <person name="Soltis D."/>
            <person name="Soltis P."/>
            <person name="Zapata F."/>
        </authorList>
    </citation>
    <scope>NUCLEOTIDE SEQUENCE</scope>
    <source>
        <strain evidence="6">UCBG64.0493</strain>
        <tissue evidence="6">Leaf</tissue>
    </source>
</reference>
<protein>
    <recommendedName>
        <fullName evidence="5">BED-type domain-containing protein</fullName>
    </recommendedName>
</protein>